<dbReference type="EMBL" id="CAJEWN010000156">
    <property type="protein sequence ID" value="CAD2169645.1"/>
    <property type="molecule type" value="Genomic_DNA"/>
</dbReference>
<proteinExistence type="predicted"/>
<protein>
    <submittedName>
        <fullName evidence="1">Uncharacterized protein</fullName>
    </submittedName>
</protein>
<comment type="caution">
    <text evidence="1">The sequence shown here is derived from an EMBL/GenBank/DDBJ whole genome shotgun (WGS) entry which is preliminary data.</text>
</comment>
<evidence type="ECO:0000313" key="1">
    <source>
        <dbReference type="EMBL" id="CAD2169645.1"/>
    </source>
</evidence>
<reference evidence="1 2" key="1">
    <citation type="submission" date="2020-08" db="EMBL/GenBank/DDBJ databases">
        <authorList>
            <person name="Koutsovoulos G."/>
            <person name="Danchin GJ E."/>
        </authorList>
    </citation>
    <scope>NUCLEOTIDE SEQUENCE [LARGE SCALE GENOMIC DNA]</scope>
</reference>
<dbReference type="Proteomes" id="UP000580250">
    <property type="component" value="Unassembled WGS sequence"/>
</dbReference>
<sequence length="54" mass="6784">MSNEFFEIKFTLDISENSRDFWLFKNVDNSTELIATRRCNIFKLYFKYFWEQTR</sequence>
<evidence type="ECO:0000313" key="2">
    <source>
        <dbReference type="Proteomes" id="UP000580250"/>
    </source>
</evidence>
<organism evidence="1 2">
    <name type="scientific">Meloidogyne enterolobii</name>
    <name type="common">Root-knot nematode worm</name>
    <name type="synonym">Meloidogyne mayaguensis</name>
    <dbReference type="NCBI Taxonomy" id="390850"/>
    <lineage>
        <taxon>Eukaryota</taxon>
        <taxon>Metazoa</taxon>
        <taxon>Ecdysozoa</taxon>
        <taxon>Nematoda</taxon>
        <taxon>Chromadorea</taxon>
        <taxon>Rhabditida</taxon>
        <taxon>Tylenchina</taxon>
        <taxon>Tylenchomorpha</taxon>
        <taxon>Tylenchoidea</taxon>
        <taxon>Meloidogynidae</taxon>
        <taxon>Meloidogyninae</taxon>
        <taxon>Meloidogyne</taxon>
    </lineage>
</organism>
<accession>A0A6V7V410</accession>
<name>A0A6V7V410_MELEN</name>
<dbReference type="AlphaFoldDB" id="A0A6V7V410"/>
<gene>
    <name evidence="1" type="ORF">MENT_LOCUS20988</name>
</gene>